<dbReference type="CDD" id="cd16900">
    <property type="entry name" value="endolysin_R21-like"/>
    <property type="match status" value="1"/>
</dbReference>
<keyword evidence="5 6" id="KW-0326">Glycosidase</keyword>
<dbReference type="Gene3D" id="1.10.530.40">
    <property type="match status" value="1"/>
</dbReference>
<dbReference type="EC" id="3.2.1.17" evidence="6"/>
<evidence type="ECO:0000256" key="3">
    <source>
        <dbReference type="ARBA" id="ARBA00022638"/>
    </source>
</evidence>
<dbReference type="GO" id="GO:0003796">
    <property type="term" value="F:lysozyme activity"/>
    <property type="evidence" value="ECO:0007669"/>
    <property type="project" value="UniProtKB-EC"/>
</dbReference>
<dbReference type="HAMAP" id="MF_04136">
    <property type="entry name" value="SAR_ENDOLYSIN"/>
    <property type="match status" value="1"/>
</dbReference>
<dbReference type="PANTHER" id="PTHR38107:SF3">
    <property type="entry name" value="LYSOZYME RRRD-RELATED"/>
    <property type="match status" value="1"/>
</dbReference>
<dbReference type="InterPro" id="IPR051018">
    <property type="entry name" value="Bacteriophage_GH24"/>
</dbReference>
<evidence type="ECO:0000313" key="7">
    <source>
        <dbReference type="EMBL" id="VGL69961.1"/>
    </source>
</evidence>
<dbReference type="SUPFAM" id="SSF53955">
    <property type="entry name" value="Lysozyme-like"/>
    <property type="match status" value="1"/>
</dbReference>
<dbReference type="HAMAP" id="MF_04110">
    <property type="entry name" value="ENDOLYSIN_T4"/>
    <property type="match status" value="1"/>
</dbReference>
<gene>
    <name evidence="7" type="ORF">SAMEA4873647_02958</name>
</gene>
<keyword evidence="2 6" id="KW-0929">Antimicrobial</keyword>
<dbReference type="Pfam" id="PF00959">
    <property type="entry name" value="Phage_lysozyme"/>
    <property type="match status" value="1"/>
</dbReference>
<dbReference type="GO" id="GO:0042742">
    <property type="term" value="P:defense response to bacterium"/>
    <property type="evidence" value="ECO:0007669"/>
    <property type="project" value="UniProtKB-KW"/>
</dbReference>
<dbReference type="GO" id="GO:0016998">
    <property type="term" value="P:cell wall macromolecule catabolic process"/>
    <property type="evidence" value="ECO:0007669"/>
    <property type="project" value="InterPro"/>
</dbReference>
<evidence type="ECO:0000256" key="1">
    <source>
        <dbReference type="ARBA" id="ARBA00000632"/>
    </source>
</evidence>
<reference evidence="7" key="1">
    <citation type="submission" date="2019-03" db="EMBL/GenBank/DDBJ databases">
        <authorList>
            <consortium name="Pathogen Informatics"/>
        </authorList>
    </citation>
    <scope>NUCLEOTIDE SEQUENCE</scope>
    <source>
        <strain evidence="7">5012STDY7626445</strain>
    </source>
</reference>
<dbReference type="AlphaFoldDB" id="A0A486P977"/>
<keyword evidence="4 6" id="KW-0378">Hydrolase</keyword>
<comment type="catalytic activity">
    <reaction evidence="1 6">
        <text>Hydrolysis of (1-&gt;4)-beta-linkages between N-acetylmuramic acid and N-acetyl-D-glucosamine residues in a peptidoglycan and between N-acetyl-D-glucosamine residues in chitodextrins.</text>
        <dbReference type="EC" id="3.2.1.17"/>
    </reaction>
</comment>
<evidence type="ECO:0000256" key="6">
    <source>
        <dbReference type="RuleBase" id="RU003788"/>
    </source>
</evidence>
<protein>
    <recommendedName>
        <fullName evidence="6">Lysozyme</fullName>
        <ecNumber evidence="6">3.2.1.17</ecNumber>
    </recommendedName>
</protein>
<evidence type="ECO:0000256" key="5">
    <source>
        <dbReference type="ARBA" id="ARBA00023295"/>
    </source>
</evidence>
<dbReference type="InterPro" id="IPR002196">
    <property type="entry name" value="Glyco_hydro_24"/>
</dbReference>
<dbReference type="PANTHER" id="PTHR38107">
    <property type="match status" value="1"/>
</dbReference>
<sequence length="190" mass="20705">MAMTPKLRNSVIAAVGGGAIAIASALITGPTGNDGLEGVRYNPYQDVVGVWTVCYGHTGKDIMLGKKYTEAECRALLSKDLNTVARQIDPYIQKPIPETMRGALYSFAYNVGAGNFQTSTLLRKINQGDQKGACDQLRRWTYAKGKQWKGLVTRREIEREVCLWGEKPQKADDGFGPLNPGVPPSVPGVF</sequence>
<evidence type="ECO:0000256" key="2">
    <source>
        <dbReference type="ARBA" id="ARBA00022529"/>
    </source>
</evidence>
<dbReference type="GO" id="GO:0031640">
    <property type="term" value="P:killing of cells of another organism"/>
    <property type="evidence" value="ECO:0007669"/>
    <property type="project" value="UniProtKB-KW"/>
</dbReference>
<dbReference type="InterPro" id="IPR034690">
    <property type="entry name" value="Endolysin_T4_type"/>
</dbReference>
<accession>A0A486P977</accession>
<dbReference type="InterPro" id="IPR023347">
    <property type="entry name" value="Lysozyme_dom_sf"/>
</dbReference>
<dbReference type="EMBL" id="CAAHCR010000003">
    <property type="protein sequence ID" value="VGL69961.1"/>
    <property type="molecule type" value="Genomic_DNA"/>
</dbReference>
<name>A0A486P977_KLEPN</name>
<evidence type="ECO:0000256" key="4">
    <source>
        <dbReference type="ARBA" id="ARBA00022801"/>
    </source>
</evidence>
<dbReference type="InterPro" id="IPR023346">
    <property type="entry name" value="Lysozyme-like_dom_sf"/>
</dbReference>
<comment type="similarity">
    <text evidence="6">Belongs to the glycosyl hydrolase 24 family.</text>
</comment>
<keyword evidence="3 6" id="KW-0081">Bacteriolytic enzyme</keyword>
<proteinExistence type="inferred from homology"/>
<dbReference type="InterPro" id="IPR043688">
    <property type="entry name" value="SAR_endolysin-like"/>
</dbReference>
<dbReference type="GO" id="GO:0009253">
    <property type="term" value="P:peptidoglycan catabolic process"/>
    <property type="evidence" value="ECO:0007669"/>
    <property type="project" value="InterPro"/>
</dbReference>
<organism evidence="7">
    <name type="scientific">Klebsiella pneumoniae</name>
    <dbReference type="NCBI Taxonomy" id="573"/>
    <lineage>
        <taxon>Bacteria</taxon>
        <taxon>Pseudomonadati</taxon>
        <taxon>Pseudomonadota</taxon>
        <taxon>Gammaproteobacteria</taxon>
        <taxon>Enterobacterales</taxon>
        <taxon>Enterobacteriaceae</taxon>
        <taxon>Klebsiella/Raoultella group</taxon>
        <taxon>Klebsiella</taxon>
        <taxon>Klebsiella pneumoniae complex</taxon>
    </lineage>
</organism>